<dbReference type="Proteomes" id="UP000693837">
    <property type="component" value="Segment"/>
</dbReference>
<accession>A0A8F3IM20</accession>
<dbReference type="RefSeq" id="YP_010656064.1">
    <property type="nucleotide sequence ID" value="NC_070834.1"/>
</dbReference>
<evidence type="ECO:0000313" key="2">
    <source>
        <dbReference type="Proteomes" id="UP000693837"/>
    </source>
</evidence>
<sequence length="181" mass="20077">MKITAEPRSDQWNADDFTGGPRTFTVAGVKEGAAEQKYDIQLEGEARAWRPPLTMLRVLIAAWGDDSNVWIGRRVTLYQDPTVKFGRDVLGGIRISHLSHLDKPLQIKVTTTRGKREPVTVQPLKEPAPAPKPAANTIPDDVKATTERAVAEGTIDQYIAWLAEQNAPDHIIDYVSERKPA</sequence>
<organism evidence="1 2">
    <name type="scientific">Arthrobacter phage Persistence</name>
    <dbReference type="NCBI Taxonomy" id="2836007"/>
    <lineage>
        <taxon>Viruses</taxon>
        <taxon>Duplodnaviria</taxon>
        <taxon>Heunggongvirae</taxon>
        <taxon>Uroviricota</taxon>
        <taxon>Caudoviricetes</taxon>
        <taxon>Persistencevirus</taxon>
        <taxon>Persistencevirus persistence</taxon>
    </lineage>
</organism>
<keyword evidence="2" id="KW-1185">Reference proteome</keyword>
<name>A0A8F3IM20_9CAUD</name>
<evidence type="ECO:0000313" key="1">
    <source>
        <dbReference type="EMBL" id="QWY79691.1"/>
    </source>
</evidence>
<dbReference type="KEGG" id="vg:77931938"/>
<dbReference type="EMBL" id="MW712719">
    <property type="protein sequence ID" value="QWY79691.1"/>
    <property type="molecule type" value="Genomic_DNA"/>
</dbReference>
<protein>
    <submittedName>
        <fullName evidence="1">Uncharacterized protein</fullName>
    </submittedName>
</protein>
<gene>
    <name evidence="1" type="primary">63</name>
    <name evidence="1" type="ORF">SEA_PERSISTENCE_63</name>
</gene>
<proteinExistence type="predicted"/>
<dbReference type="GeneID" id="77931938"/>
<reference evidence="1" key="1">
    <citation type="submission" date="2021-03" db="EMBL/GenBank/DDBJ databases">
        <authorList>
            <person name="Pedlow M.R."/>
            <person name="Nance H.A."/>
            <person name="Bradley A.M."/>
            <person name="Brown C.A."/>
            <person name="Channell S.A."/>
            <person name="Forbes A.M."/>
            <person name="Lovell B."/>
            <person name="Mcdonald B.E."/>
            <person name="Silva M.B."/>
            <person name="White G.J."/>
            <person name="Zack K.M."/>
            <person name="Garlena R.A."/>
            <person name="Russell D.A."/>
            <person name="Jacobs-Sera D."/>
            <person name="Hatfull G.F."/>
        </authorList>
    </citation>
    <scope>NUCLEOTIDE SEQUENCE</scope>
</reference>